<evidence type="ECO:0008006" key="5">
    <source>
        <dbReference type="Google" id="ProtNLM"/>
    </source>
</evidence>
<feature type="transmembrane region" description="Helical" evidence="2">
    <location>
        <begin position="149"/>
        <end position="170"/>
    </location>
</feature>
<evidence type="ECO:0000313" key="3">
    <source>
        <dbReference type="EMBL" id="CCA74990.1"/>
    </source>
</evidence>
<feature type="transmembrane region" description="Helical" evidence="2">
    <location>
        <begin position="105"/>
        <end position="129"/>
    </location>
</feature>
<dbReference type="EMBL" id="CAFZ01000383">
    <property type="protein sequence ID" value="CCA74990.1"/>
    <property type="molecule type" value="Genomic_DNA"/>
</dbReference>
<name>G4TUJ7_SERID</name>
<keyword evidence="2" id="KW-0812">Transmembrane</keyword>
<keyword evidence="2" id="KW-0472">Membrane</keyword>
<dbReference type="STRING" id="1109443.G4TUJ7"/>
<dbReference type="Proteomes" id="UP000007148">
    <property type="component" value="Unassembled WGS sequence"/>
</dbReference>
<dbReference type="InParanoid" id="G4TUJ7"/>
<evidence type="ECO:0000256" key="1">
    <source>
        <dbReference type="SAM" id="MobiDB-lite"/>
    </source>
</evidence>
<gene>
    <name evidence="3" type="ORF">PIIN_08977</name>
</gene>
<feature type="compositionally biased region" description="Basic and acidic residues" evidence="1">
    <location>
        <begin position="238"/>
        <end position="250"/>
    </location>
</feature>
<organism evidence="3 4">
    <name type="scientific">Serendipita indica (strain DSM 11827)</name>
    <name type="common">Root endophyte fungus</name>
    <name type="synonym">Piriformospora indica</name>
    <dbReference type="NCBI Taxonomy" id="1109443"/>
    <lineage>
        <taxon>Eukaryota</taxon>
        <taxon>Fungi</taxon>
        <taxon>Dikarya</taxon>
        <taxon>Basidiomycota</taxon>
        <taxon>Agaricomycotina</taxon>
        <taxon>Agaricomycetes</taxon>
        <taxon>Sebacinales</taxon>
        <taxon>Serendipitaceae</taxon>
        <taxon>Serendipita</taxon>
    </lineage>
</organism>
<keyword evidence="4" id="KW-1185">Reference proteome</keyword>
<comment type="caution">
    <text evidence="3">The sequence shown here is derived from an EMBL/GenBank/DDBJ whole genome shotgun (WGS) entry which is preliminary data.</text>
</comment>
<keyword evidence="2" id="KW-1133">Transmembrane helix</keyword>
<dbReference type="OrthoDB" id="2501127at2759"/>
<dbReference type="eggNOG" id="ENOG502SX89">
    <property type="taxonomic scope" value="Eukaryota"/>
</dbReference>
<feature type="transmembrane region" description="Helical" evidence="2">
    <location>
        <begin position="28"/>
        <end position="51"/>
    </location>
</feature>
<dbReference type="AlphaFoldDB" id="G4TUJ7"/>
<feature type="region of interest" description="Disordered" evidence="1">
    <location>
        <begin position="238"/>
        <end position="257"/>
    </location>
</feature>
<sequence length="257" mass="29187">MGTQDEERSRITVATTHIATLYARAIHVWAYIILGVLSILLLIFTIARLVYTLSPRSDRFLNNGRPFYETTVVELVVCGLFTLPFSGLMVFGLRTRLKAPFTTALFEVIILGLLWFLWIGGAGSATSIWPDLNFCVQYSPCRVLQAMIAWAWLGWIVITFILLTSTFFALRAGNWGVSIFEAWEVERRVDAKFTLDVERPARSQYADSGSGSKRTGRFTTNTYEAERWRRAVNWLEADRKSPSEETHERVASTSRAV</sequence>
<feature type="transmembrane region" description="Helical" evidence="2">
    <location>
        <begin position="71"/>
        <end position="93"/>
    </location>
</feature>
<accession>G4TUJ7</accession>
<dbReference type="HOGENOM" id="CLU_1090561_0_0_1"/>
<protein>
    <recommendedName>
        <fullName evidence="5">MARVEL domain-containing protein</fullName>
    </recommendedName>
</protein>
<proteinExistence type="predicted"/>
<evidence type="ECO:0000256" key="2">
    <source>
        <dbReference type="SAM" id="Phobius"/>
    </source>
</evidence>
<reference evidence="3 4" key="1">
    <citation type="journal article" date="2011" name="PLoS Pathog.">
        <title>Endophytic Life Strategies Decoded by Genome and Transcriptome Analyses of the Mutualistic Root Symbiont Piriformospora indica.</title>
        <authorList>
            <person name="Zuccaro A."/>
            <person name="Lahrmann U."/>
            <person name="Guldener U."/>
            <person name="Langen G."/>
            <person name="Pfiffi S."/>
            <person name="Biedenkopf D."/>
            <person name="Wong P."/>
            <person name="Samans B."/>
            <person name="Grimm C."/>
            <person name="Basiewicz M."/>
            <person name="Murat C."/>
            <person name="Martin F."/>
            <person name="Kogel K.H."/>
        </authorList>
    </citation>
    <scope>NUCLEOTIDE SEQUENCE [LARGE SCALE GENOMIC DNA]</scope>
    <source>
        <strain evidence="3 4">DSM 11827</strain>
    </source>
</reference>
<evidence type="ECO:0000313" key="4">
    <source>
        <dbReference type="Proteomes" id="UP000007148"/>
    </source>
</evidence>